<dbReference type="SUPFAM" id="SSF51430">
    <property type="entry name" value="NAD(P)-linked oxidoreductase"/>
    <property type="match status" value="1"/>
</dbReference>
<protein>
    <submittedName>
        <fullName evidence="2">Aldo/keto reductase</fullName>
    </submittedName>
</protein>
<feature type="domain" description="NADP-dependent oxidoreductase" evidence="1">
    <location>
        <begin position="9"/>
        <end position="304"/>
    </location>
</feature>
<accession>A0A512N347</accession>
<dbReference type="InterPro" id="IPR023210">
    <property type="entry name" value="NADP_OxRdtase_dom"/>
</dbReference>
<gene>
    <name evidence="2" type="ORF">RSO01_05580</name>
</gene>
<proteinExistence type="predicted"/>
<keyword evidence="3" id="KW-1185">Reference proteome</keyword>
<dbReference type="InterPro" id="IPR020471">
    <property type="entry name" value="AKR"/>
</dbReference>
<name>A0A512N347_9HYPH</name>
<dbReference type="Gene3D" id="3.20.20.100">
    <property type="entry name" value="NADP-dependent oxidoreductase domain"/>
    <property type="match status" value="1"/>
</dbReference>
<evidence type="ECO:0000259" key="1">
    <source>
        <dbReference type="Pfam" id="PF00248"/>
    </source>
</evidence>
<organism evidence="2 3">
    <name type="scientific">Reyranella soli</name>
    <dbReference type="NCBI Taxonomy" id="1230389"/>
    <lineage>
        <taxon>Bacteria</taxon>
        <taxon>Pseudomonadati</taxon>
        <taxon>Pseudomonadota</taxon>
        <taxon>Alphaproteobacteria</taxon>
        <taxon>Hyphomicrobiales</taxon>
        <taxon>Reyranellaceae</taxon>
        <taxon>Reyranella</taxon>
    </lineage>
</organism>
<dbReference type="GO" id="GO:0016491">
    <property type="term" value="F:oxidoreductase activity"/>
    <property type="evidence" value="ECO:0007669"/>
    <property type="project" value="InterPro"/>
</dbReference>
<evidence type="ECO:0000313" key="2">
    <source>
        <dbReference type="EMBL" id="GEP53392.1"/>
    </source>
</evidence>
<dbReference type="EMBL" id="BKAJ01000008">
    <property type="protein sequence ID" value="GEP53392.1"/>
    <property type="molecule type" value="Genomic_DNA"/>
</dbReference>
<dbReference type="AlphaFoldDB" id="A0A512N347"/>
<dbReference type="CDD" id="cd19152">
    <property type="entry name" value="AKR_AKR15A"/>
    <property type="match status" value="1"/>
</dbReference>
<dbReference type="PANTHER" id="PTHR42686">
    <property type="entry name" value="GH17980P-RELATED"/>
    <property type="match status" value="1"/>
</dbReference>
<evidence type="ECO:0000313" key="3">
    <source>
        <dbReference type="Proteomes" id="UP000321058"/>
    </source>
</evidence>
<dbReference type="Proteomes" id="UP000321058">
    <property type="component" value="Unassembled WGS sequence"/>
</dbReference>
<dbReference type="GO" id="GO:0005829">
    <property type="term" value="C:cytosol"/>
    <property type="evidence" value="ECO:0007669"/>
    <property type="project" value="TreeGrafter"/>
</dbReference>
<sequence>MTGYSPPGPLGAGSAPLGNLGTVVPEEDAVACLAAAWDVGIRHYDTAPHYGAGLAEHRLGNALRSRPRDAYTLSTKVGRLLHAAPETREVSQGFVHALPFRRTFDYTAAGTIRSLEDSHQRTGLNRFDIVYIHDCAEDWHGAAFKDRFAEAMAGAVKVLGAMRDRGEIRAWGMGLNLVEPALACLETERPDIFLIAGRYTLLDHTALARLFPACAAKGVKVVLGGPYNSGLLAGGTTFNYVPAEPDMVARAQAIRAICERHGVDIKAAALQFCAAHPVVAAVIPGPRTAAEVKQNAALMQADIPGALWSELRRAGLLPESAPTPEK</sequence>
<dbReference type="Pfam" id="PF00248">
    <property type="entry name" value="Aldo_ket_red"/>
    <property type="match status" value="1"/>
</dbReference>
<comment type="caution">
    <text evidence="2">The sequence shown here is derived from an EMBL/GenBank/DDBJ whole genome shotgun (WGS) entry which is preliminary data.</text>
</comment>
<reference evidence="2 3" key="1">
    <citation type="submission" date="2019-07" db="EMBL/GenBank/DDBJ databases">
        <title>Whole genome shotgun sequence of Reyranella soli NBRC 108950.</title>
        <authorList>
            <person name="Hosoyama A."/>
            <person name="Uohara A."/>
            <person name="Ohji S."/>
            <person name="Ichikawa N."/>
        </authorList>
    </citation>
    <scope>NUCLEOTIDE SEQUENCE [LARGE SCALE GENOMIC DNA]</scope>
    <source>
        <strain evidence="2 3">NBRC 108950</strain>
    </source>
</reference>
<dbReference type="PANTHER" id="PTHR42686:SF1">
    <property type="entry name" value="GH17980P-RELATED"/>
    <property type="match status" value="1"/>
</dbReference>
<dbReference type="OrthoDB" id="9768851at2"/>
<dbReference type="RefSeq" id="WP_147145988.1">
    <property type="nucleotide sequence ID" value="NZ_BKAJ01000008.1"/>
</dbReference>
<dbReference type="InterPro" id="IPR036812">
    <property type="entry name" value="NAD(P)_OxRdtase_dom_sf"/>
</dbReference>